<sequence>HYISYYYYPFYIIASTLELLSPFVTSWQILKSFGDPCTYVCAGSVSSDDRGGGGGGAGGAMRSTISSTSSCCRSADSTTASLTACAVSLEGDVGPARAFAEGHGGSRQHFHQADRSAPHRFMWSLDGANTPVA</sequence>
<feature type="non-terminal residue" evidence="3">
    <location>
        <position position="133"/>
    </location>
</feature>
<feature type="transmembrane region" description="Helical" evidence="2">
    <location>
        <begin position="6"/>
        <end position="24"/>
    </location>
</feature>
<name>A0A8J4LLV2_9CHLO</name>
<evidence type="ECO:0000256" key="1">
    <source>
        <dbReference type="SAM" id="MobiDB-lite"/>
    </source>
</evidence>
<comment type="caution">
    <text evidence="3">The sequence shown here is derived from an EMBL/GenBank/DDBJ whole genome shotgun (WGS) entry which is preliminary data.</text>
</comment>
<dbReference type="EMBL" id="BNCQ01000010">
    <property type="protein sequence ID" value="GIM01763.1"/>
    <property type="molecule type" value="Genomic_DNA"/>
</dbReference>
<keyword evidence="2" id="KW-1133">Transmembrane helix</keyword>
<evidence type="ECO:0000256" key="2">
    <source>
        <dbReference type="SAM" id="Phobius"/>
    </source>
</evidence>
<dbReference type="AlphaFoldDB" id="A0A8J4LLV2"/>
<feature type="region of interest" description="Disordered" evidence="1">
    <location>
        <begin position="49"/>
        <end position="69"/>
    </location>
</feature>
<accession>A0A8J4LLV2</accession>
<evidence type="ECO:0000313" key="4">
    <source>
        <dbReference type="Proteomes" id="UP000722791"/>
    </source>
</evidence>
<keyword evidence="2" id="KW-0812">Transmembrane</keyword>
<reference evidence="3" key="1">
    <citation type="journal article" date="2021" name="Proc. Natl. Acad. Sci. U.S.A.">
        <title>Three genomes in the algal genus Volvox reveal the fate of a haploid sex-determining region after a transition to homothallism.</title>
        <authorList>
            <person name="Yamamoto K."/>
            <person name="Hamaji T."/>
            <person name="Kawai-Toyooka H."/>
            <person name="Matsuzaki R."/>
            <person name="Takahashi F."/>
            <person name="Nishimura Y."/>
            <person name="Kawachi M."/>
            <person name="Noguchi H."/>
            <person name="Minakuchi Y."/>
            <person name="Umen J.G."/>
            <person name="Toyoda A."/>
            <person name="Nozaki H."/>
        </authorList>
    </citation>
    <scope>NUCLEOTIDE SEQUENCE</scope>
    <source>
        <strain evidence="3">NIES-3785</strain>
    </source>
</reference>
<proteinExistence type="predicted"/>
<feature type="compositionally biased region" description="Low complexity" evidence="1">
    <location>
        <begin position="60"/>
        <end position="69"/>
    </location>
</feature>
<protein>
    <submittedName>
        <fullName evidence="3">Uncharacterized protein</fullName>
    </submittedName>
</protein>
<dbReference type="Proteomes" id="UP000722791">
    <property type="component" value="Unassembled WGS sequence"/>
</dbReference>
<keyword evidence="2" id="KW-0472">Membrane</keyword>
<organism evidence="3 4">
    <name type="scientific">Volvox reticuliferus</name>
    <dbReference type="NCBI Taxonomy" id="1737510"/>
    <lineage>
        <taxon>Eukaryota</taxon>
        <taxon>Viridiplantae</taxon>
        <taxon>Chlorophyta</taxon>
        <taxon>core chlorophytes</taxon>
        <taxon>Chlorophyceae</taxon>
        <taxon>CS clade</taxon>
        <taxon>Chlamydomonadales</taxon>
        <taxon>Volvocaceae</taxon>
        <taxon>Volvox</taxon>
    </lineage>
</organism>
<gene>
    <name evidence="3" type="ORF">Vretimale_6548</name>
</gene>
<evidence type="ECO:0000313" key="3">
    <source>
        <dbReference type="EMBL" id="GIM01763.1"/>
    </source>
</evidence>